<dbReference type="Pfam" id="PF03466">
    <property type="entry name" value="LysR_substrate"/>
    <property type="match status" value="1"/>
</dbReference>
<dbReference type="SUPFAM" id="SSF46785">
    <property type="entry name" value="Winged helix' DNA-binding domain"/>
    <property type="match status" value="1"/>
</dbReference>
<gene>
    <name evidence="6" type="ORF">WT56_22920</name>
</gene>
<sequence length="305" mass="33475">MDKLQSMRSFVQVVDDGSFVRAADRLGISQTAINRHVTLLEQQLGERLLIRKSRELSVTDFGRSYCARIRDILRKLDALERAVLAPTRKPAGTLRIAVLASLSLQHLASCLYDYCKTYPDVLPMPVLVDRPIDLVREGYDVGIIDRSSVSCTSLVVRTIYNTPLIACASPAYLTRHGEPMHPEQLTDHLCVTMSGARVSGTRHTRSEMLVTGPDGSTTLKCRPALVVNNVDFLVQMILSGTGIGFVQPALVRSAIQKGTLKPLLPGYSSPGPTICVAYPSRHHLPPKVRTFVDHLLATFGTYAPA</sequence>
<evidence type="ECO:0000256" key="4">
    <source>
        <dbReference type="ARBA" id="ARBA00023163"/>
    </source>
</evidence>
<evidence type="ECO:0000256" key="2">
    <source>
        <dbReference type="ARBA" id="ARBA00023015"/>
    </source>
</evidence>
<dbReference type="InterPro" id="IPR005119">
    <property type="entry name" value="LysR_subst-bd"/>
</dbReference>
<dbReference type="PROSITE" id="PS50931">
    <property type="entry name" value="HTH_LYSR"/>
    <property type="match status" value="1"/>
</dbReference>
<dbReference type="InterPro" id="IPR036390">
    <property type="entry name" value="WH_DNA-bd_sf"/>
</dbReference>
<dbReference type="InterPro" id="IPR000847">
    <property type="entry name" value="LysR_HTH_N"/>
</dbReference>
<dbReference type="OrthoDB" id="9786526at2"/>
<keyword evidence="3" id="KW-0238">DNA-binding</keyword>
<reference evidence="6 7" key="1">
    <citation type="submission" date="2015-11" db="EMBL/GenBank/DDBJ databases">
        <title>Expanding the genomic diversity of Burkholderia species for the development of highly accurate diagnostics.</title>
        <authorList>
            <person name="Sahl J."/>
            <person name="Keim P."/>
            <person name="Wagner D."/>
        </authorList>
    </citation>
    <scope>NUCLEOTIDE SEQUENCE [LARGE SCALE GENOMIC DNA]</scope>
    <source>
        <strain evidence="6 7">MSMB368WGS</strain>
    </source>
</reference>
<dbReference type="Gene3D" id="1.10.10.10">
    <property type="entry name" value="Winged helix-like DNA-binding domain superfamily/Winged helix DNA-binding domain"/>
    <property type="match status" value="1"/>
</dbReference>
<dbReference type="CDD" id="cd08422">
    <property type="entry name" value="PBP2_CrgA_like"/>
    <property type="match status" value="1"/>
</dbReference>
<dbReference type="FunFam" id="1.10.10.10:FF:000001">
    <property type="entry name" value="LysR family transcriptional regulator"/>
    <property type="match status" value="1"/>
</dbReference>
<keyword evidence="2" id="KW-0805">Transcription regulation</keyword>
<dbReference type="Gene3D" id="3.40.190.290">
    <property type="match status" value="1"/>
</dbReference>
<evidence type="ECO:0000313" key="7">
    <source>
        <dbReference type="Proteomes" id="UP000062912"/>
    </source>
</evidence>
<accession>A0A132ECP1</accession>
<evidence type="ECO:0000259" key="5">
    <source>
        <dbReference type="PROSITE" id="PS50931"/>
    </source>
</evidence>
<feature type="domain" description="HTH lysR-type" evidence="5">
    <location>
        <begin position="1"/>
        <end position="59"/>
    </location>
</feature>
<dbReference type="PRINTS" id="PR00039">
    <property type="entry name" value="HTHLYSR"/>
</dbReference>
<dbReference type="PANTHER" id="PTHR30537">
    <property type="entry name" value="HTH-TYPE TRANSCRIPTIONAL REGULATOR"/>
    <property type="match status" value="1"/>
</dbReference>
<comment type="caution">
    <text evidence="6">The sequence shown here is derived from an EMBL/GenBank/DDBJ whole genome shotgun (WGS) entry which is preliminary data.</text>
</comment>
<name>A0A132ECP1_9BURK</name>
<protein>
    <submittedName>
        <fullName evidence="6">LysR family transcriptional regulator</fullName>
    </submittedName>
</protein>
<dbReference type="InterPro" id="IPR058163">
    <property type="entry name" value="LysR-type_TF_proteobact-type"/>
</dbReference>
<dbReference type="InterPro" id="IPR036388">
    <property type="entry name" value="WH-like_DNA-bd_sf"/>
</dbReference>
<keyword evidence="4" id="KW-0804">Transcription</keyword>
<comment type="similarity">
    <text evidence="1">Belongs to the LysR transcriptional regulatory family.</text>
</comment>
<dbReference type="EMBL" id="LPJR01000057">
    <property type="protein sequence ID" value="KWF24732.1"/>
    <property type="molecule type" value="Genomic_DNA"/>
</dbReference>
<evidence type="ECO:0000256" key="1">
    <source>
        <dbReference type="ARBA" id="ARBA00009437"/>
    </source>
</evidence>
<dbReference type="PANTHER" id="PTHR30537:SF5">
    <property type="entry name" value="HTH-TYPE TRANSCRIPTIONAL ACTIVATOR TTDR-RELATED"/>
    <property type="match status" value="1"/>
</dbReference>
<dbReference type="SUPFAM" id="SSF53850">
    <property type="entry name" value="Periplasmic binding protein-like II"/>
    <property type="match status" value="1"/>
</dbReference>
<dbReference type="Pfam" id="PF00126">
    <property type="entry name" value="HTH_1"/>
    <property type="match status" value="1"/>
</dbReference>
<dbReference type="AlphaFoldDB" id="A0A132ECP1"/>
<evidence type="ECO:0000313" key="6">
    <source>
        <dbReference type="EMBL" id="KWF24732.1"/>
    </source>
</evidence>
<dbReference type="Proteomes" id="UP000062912">
    <property type="component" value="Unassembled WGS sequence"/>
</dbReference>
<proteinExistence type="inferred from homology"/>
<organism evidence="6 7">
    <name type="scientific">Burkholderia pseudomultivorans</name>
    <dbReference type="NCBI Taxonomy" id="1207504"/>
    <lineage>
        <taxon>Bacteria</taxon>
        <taxon>Pseudomonadati</taxon>
        <taxon>Pseudomonadota</taxon>
        <taxon>Betaproteobacteria</taxon>
        <taxon>Burkholderiales</taxon>
        <taxon>Burkholderiaceae</taxon>
        <taxon>Burkholderia</taxon>
        <taxon>Burkholderia cepacia complex</taxon>
    </lineage>
</organism>
<dbReference type="RefSeq" id="WP_060244703.1">
    <property type="nucleotide sequence ID" value="NZ_LPJR01000057.1"/>
</dbReference>
<dbReference type="GO" id="GO:0003677">
    <property type="term" value="F:DNA binding"/>
    <property type="evidence" value="ECO:0007669"/>
    <property type="project" value="UniProtKB-KW"/>
</dbReference>
<dbReference type="GO" id="GO:0003700">
    <property type="term" value="F:DNA-binding transcription factor activity"/>
    <property type="evidence" value="ECO:0007669"/>
    <property type="project" value="InterPro"/>
</dbReference>
<evidence type="ECO:0000256" key="3">
    <source>
        <dbReference type="ARBA" id="ARBA00023125"/>
    </source>
</evidence>